<evidence type="ECO:0000313" key="1">
    <source>
        <dbReference type="EMBL" id="CAE6476386.1"/>
    </source>
</evidence>
<dbReference type="EMBL" id="CAJMWV010003109">
    <property type="protein sequence ID" value="CAE6476386.1"/>
    <property type="molecule type" value="Genomic_DNA"/>
</dbReference>
<reference evidence="1" key="1">
    <citation type="submission" date="2021-01" db="EMBL/GenBank/DDBJ databases">
        <authorList>
            <person name="Kaushik A."/>
        </authorList>
    </citation>
    <scope>NUCLEOTIDE SEQUENCE</scope>
    <source>
        <strain evidence="1">AG3-1AP</strain>
    </source>
</reference>
<accession>A0A8H3GZN9</accession>
<dbReference type="AlphaFoldDB" id="A0A8H3GZN9"/>
<evidence type="ECO:0000313" key="2">
    <source>
        <dbReference type="Proteomes" id="UP000663831"/>
    </source>
</evidence>
<dbReference type="Proteomes" id="UP000663831">
    <property type="component" value="Unassembled WGS sequence"/>
</dbReference>
<gene>
    <name evidence="1" type="ORF">RDB_LOCUS92994</name>
</gene>
<sequence length="74" mass="8223">MTDIVKAAGPFWSDWPTEWKKSAQDIITDQANTKAADHYWADWPREWKSSAQDIIADQASNNKVDGTGLATISA</sequence>
<proteinExistence type="predicted"/>
<comment type="caution">
    <text evidence="1">The sequence shown here is derived from an EMBL/GenBank/DDBJ whole genome shotgun (WGS) entry which is preliminary data.</text>
</comment>
<name>A0A8H3GZN9_9AGAM</name>
<protein>
    <submittedName>
        <fullName evidence="1">Uncharacterized protein</fullName>
    </submittedName>
</protein>
<organism evidence="1 2">
    <name type="scientific">Rhizoctonia solani</name>
    <dbReference type="NCBI Taxonomy" id="456999"/>
    <lineage>
        <taxon>Eukaryota</taxon>
        <taxon>Fungi</taxon>
        <taxon>Dikarya</taxon>
        <taxon>Basidiomycota</taxon>
        <taxon>Agaricomycotina</taxon>
        <taxon>Agaricomycetes</taxon>
        <taxon>Cantharellales</taxon>
        <taxon>Ceratobasidiaceae</taxon>
        <taxon>Rhizoctonia</taxon>
    </lineage>
</organism>